<gene>
    <name evidence="2" type="ORF">DEJ50_03645</name>
</gene>
<evidence type="ECO:0000313" key="2">
    <source>
        <dbReference type="EMBL" id="QES47073.1"/>
    </source>
</evidence>
<feature type="compositionally biased region" description="Polar residues" evidence="1">
    <location>
        <begin position="8"/>
        <end position="20"/>
    </location>
</feature>
<dbReference type="EMBL" id="CP029190">
    <property type="protein sequence ID" value="QES47073.1"/>
    <property type="molecule type" value="Genomic_DNA"/>
</dbReference>
<name>A0A5P2CXB4_STRVZ</name>
<sequence length="71" mass="7623">MELKADVSLSTEVSAMTLPSQRRIDGAVDPDDRCGRGRPFPDAPGAPNQRFRPIHQAPRAPEAITTDGAPL</sequence>
<feature type="region of interest" description="Disordered" evidence="1">
    <location>
        <begin position="1"/>
        <end position="71"/>
    </location>
</feature>
<dbReference type="Proteomes" id="UP000325211">
    <property type="component" value="Chromosome"/>
</dbReference>
<protein>
    <submittedName>
        <fullName evidence="2">Uncharacterized protein</fullName>
    </submittedName>
</protein>
<dbReference type="RefSeq" id="WP_150205948.1">
    <property type="nucleotide sequence ID" value="NZ_CP029190.1"/>
</dbReference>
<evidence type="ECO:0000313" key="3">
    <source>
        <dbReference type="Proteomes" id="UP000325211"/>
    </source>
</evidence>
<accession>A0A5P2CXB4</accession>
<dbReference type="AlphaFoldDB" id="A0A5P2CXB4"/>
<organism evidence="2 3">
    <name type="scientific">Streptomyces venezuelae</name>
    <dbReference type="NCBI Taxonomy" id="54571"/>
    <lineage>
        <taxon>Bacteria</taxon>
        <taxon>Bacillati</taxon>
        <taxon>Actinomycetota</taxon>
        <taxon>Actinomycetes</taxon>
        <taxon>Kitasatosporales</taxon>
        <taxon>Streptomycetaceae</taxon>
        <taxon>Streptomyces</taxon>
    </lineage>
</organism>
<reference evidence="2 3" key="1">
    <citation type="submission" date="2018-05" db="EMBL/GenBank/DDBJ databases">
        <title>Streptomyces venezuelae.</title>
        <authorList>
            <person name="Kim W."/>
            <person name="Lee N."/>
            <person name="Cho B.-K."/>
        </authorList>
    </citation>
    <scope>NUCLEOTIDE SEQUENCE [LARGE SCALE GENOMIC DNA]</scope>
    <source>
        <strain evidence="2 3">ATCC 21782</strain>
    </source>
</reference>
<evidence type="ECO:0000256" key="1">
    <source>
        <dbReference type="SAM" id="MobiDB-lite"/>
    </source>
</evidence>
<feature type="compositionally biased region" description="Basic and acidic residues" evidence="1">
    <location>
        <begin position="22"/>
        <end position="35"/>
    </location>
</feature>
<proteinExistence type="predicted"/>